<feature type="domain" description="PEP-utilising enzyme mobile" evidence="15">
    <location>
        <begin position="421"/>
        <end position="502"/>
    </location>
</feature>
<dbReference type="PIRSF" id="PIRSF000853">
    <property type="entry name" value="PPDK"/>
    <property type="match status" value="1"/>
</dbReference>
<evidence type="ECO:0000259" key="16">
    <source>
        <dbReference type="Pfam" id="PF01326"/>
    </source>
</evidence>
<dbReference type="PANTHER" id="PTHR22931">
    <property type="entry name" value="PHOSPHOENOLPYRUVATE DIKINASE-RELATED"/>
    <property type="match status" value="1"/>
</dbReference>
<proteinExistence type="inferred from homology"/>
<dbReference type="InterPro" id="IPR008279">
    <property type="entry name" value="PEP-util_enz_mobile_dom"/>
</dbReference>
<evidence type="ECO:0000259" key="15">
    <source>
        <dbReference type="Pfam" id="PF00391"/>
    </source>
</evidence>
<dbReference type="Gene3D" id="1.10.189.10">
    <property type="entry name" value="Pyruvate Phosphate Dikinase, domain 2"/>
    <property type="match status" value="1"/>
</dbReference>
<evidence type="ECO:0000256" key="7">
    <source>
        <dbReference type="ARBA" id="ARBA00022741"/>
    </source>
</evidence>
<evidence type="ECO:0000313" key="19">
    <source>
        <dbReference type="Proteomes" id="UP000287605"/>
    </source>
</evidence>
<gene>
    <name evidence="18" type="ORF">CBF29_10665</name>
</gene>
<dbReference type="InterPro" id="IPR013815">
    <property type="entry name" value="ATP_grasp_subdomain_1"/>
</dbReference>
<dbReference type="Gene3D" id="1.20.80.30">
    <property type="match status" value="1"/>
</dbReference>
<evidence type="ECO:0000256" key="13">
    <source>
        <dbReference type="PIRSR" id="PIRSR000853-2"/>
    </source>
</evidence>
<dbReference type="PROSITE" id="PS00370">
    <property type="entry name" value="PEP_ENZYMES_PHOS_SITE"/>
    <property type="match status" value="1"/>
</dbReference>
<dbReference type="InterPro" id="IPR015813">
    <property type="entry name" value="Pyrv/PenolPyrv_kinase-like_dom"/>
</dbReference>
<keyword evidence="7" id="KW-0547">Nucleotide-binding</keyword>
<dbReference type="RefSeq" id="WP_170170051.1">
    <property type="nucleotide sequence ID" value="NZ_NGKA01000018.1"/>
</dbReference>
<reference evidence="18 19" key="1">
    <citation type="submission" date="2017-05" db="EMBL/GenBank/DDBJ databases">
        <title>Vagococcus spp. assemblies.</title>
        <authorList>
            <person name="Gulvik C.A."/>
        </authorList>
    </citation>
    <scope>NUCLEOTIDE SEQUENCE [LARGE SCALE GENOMIC DNA]</scope>
    <source>
        <strain evidence="18 19">CCUG 51432</strain>
    </source>
</reference>
<sequence length="871" mass="96750">MKKNVYQFSEGNAEMKPLLGGKGANLAEMVKLGLPVPEGFTITTEACMTYLTQDHYLTEDLKSQILTALKHMESSSGKKFDDTEKPLLVSVRSGSMYSMPGMMDTILNLGLNDKTVESLAEQTQNERFAYDCYRRLLQMFGEVVFGIESQRFEQYLTHVKEKNNYASDNELTAEDLKEIVKVFKEIYLESVKKEFPQGPIDQLFMAVEAVFRSWNNHRAQVYRRLHGIADDLGTAVNIQTMVFGNSGQKSGTGVAFTRSPATGDKHIFGEYLINAQGEDVVAGIRTPEPIDTLAEKMPKAYEEFIKIADLLENHYQDMQDIEFTIEEERLFVLQTRSGKRTAAAAFKIAYDLKEEGVISKEQALMHLKPEMIDQLLHPVFSKEVAKTAQEVARGLPASPGAATGRVVFDAGQAKKYVEDGEEVILVRRETSPEDVEGMSVSNAIVTSCGGMTSHAAVVARGMGICCVVACANLTINEAARSIIFDGGVIEEGDFISVDGSNGIVFLGKLEMEKTEESSVFKTIMSWADEVADLNVRVNAETPKDLTTAFAFGAQGVGLTRTEHMFFEGKRLTEMRRLILAGDSAQRKAPLKKLLEIQIEDFTNIFNITQEKAIVIRLLDPPLHEFLPHGAEEIRQLAKELELTEDYLEKRVHSLMETNPMLGHRGCRLGVTFPEIYEMQVEAIIRSACGLVKKGINVAPEIMIPLVGVKKELTILKELLIQVADKIIAEENITLDYTIGTMIEIPRACFIADQLAEEAEFFSFGTNDLTQLTYGYSRDDAGKFITTYQQKKLLPADPFQKLDVEGVGELMRIAVERGRQVKPDLKIGVCGEVGGDPSSIAFFQQLGLNYVSCSPYRVPIARLAVAQAAIMK</sequence>
<feature type="binding site" evidence="13">
    <location>
        <position position="560"/>
    </location>
    <ligand>
        <name>substrate</name>
    </ligand>
</feature>
<comment type="similarity">
    <text evidence="2">Belongs to the PEP-utilizing enzyme family.</text>
</comment>
<feature type="binding site" evidence="13">
    <location>
        <position position="766"/>
    </location>
    <ligand>
        <name>substrate</name>
    </ligand>
</feature>
<dbReference type="SUPFAM" id="SSF51621">
    <property type="entry name" value="Phosphoenolpyruvate/pyruvate domain"/>
    <property type="match status" value="1"/>
</dbReference>
<dbReference type="EMBL" id="NGKA01000018">
    <property type="protein sequence ID" value="RSU09824.1"/>
    <property type="molecule type" value="Genomic_DNA"/>
</dbReference>
<organism evidence="18 19">
    <name type="scientific">Vagococcus elongatus</name>
    <dbReference type="NCBI Taxonomy" id="180344"/>
    <lineage>
        <taxon>Bacteria</taxon>
        <taxon>Bacillati</taxon>
        <taxon>Bacillota</taxon>
        <taxon>Bacilli</taxon>
        <taxon>Lactobacillales</taxon>
        <taxon>Enterococcaceae</taxon>
        <taxon>Vagococcus</taxon>
    </lineage>
</organism>
<name>A0A430API9_9ENTE</name>
<keyword evidence="19" id="KW-1185">Reference proteome</keyword>
<evidence type="ECO:0000256" key="5">
    <source>
        <dbReference type="ARBA" id="ARBA00022679"/>
    </source>
</evidence>
<accession>A0A430API9</accession>
<feature type="binding site" evidence="14">
    <location>
        <position position="743"/>
    </location>
    <ligand>
        <name>Mg(2+)</name>
        <dbReference type="ChEBI" id="CHEBI:18420"/>
    </ligand>
</feature>
<dbReference type="GO" id="GO:0016301">
    <property type="term" value="F:kinase activity"/>
    <property type="evidence" value="ECO:0007669"/>
    <property type="project" value="UniProtKB-KW"/>
</dbReference>
<dbReference type="GO" id="GO:0005524">
    <property type="term" value="F:ATP binding"/>
    <property type="evidence" value="ECO:0007669"/>
    <property type="project" value="UniProtKB-KW"/>
</dbReference>
<evidence type="ECO:0000256" key="2">
    <source>
        <dbReference type="ARBA" id="ARBA00007837"/>
    </source>
</evidence>
<dbReference type="InterPro" id="IPR000121">
    <property type="entry name" value="PEP_util_C"/>
</dbReference>
<dbReference type="InterPro" id="IPR002192">
    <property type="entry name" value="PPDK_AMP/ATP-bd"/>
</dbReference>
<keyword evidence="10 14" id="KW-0460">Magnesium</keyword>
<comment type="cofactor">
    <cofactor evidence="1 14">
        <name>Mg(2+)</name>
        <dbReference type="ChEBI" id="CHEBI:18420"/>
    </cofactor>
</comment>
<evidence type="ECO:0000256" key="10">
    <source>
        <dbReference type="ARBA" id="ARBA00022842"/>
    </source>
</evidence>
<feature type="domain" description="PEP-utilising enzyme C-terminal" evidence="17">
    <location>
        <begin position="516"/>
        <end position="867"/>
    </location>
</feature>
<dbReference type="InterPro" id="IPR018274">
    <property type="entry name" value="PEP_util_AS"/>
</dbReference>
<dbReference type="InterPro" id="IPR023151">
    <property type="entry name" value="PEP_util_CS"/>
</dbReference>
<feature type="domain" description="Pyruvate phosphate dikinase AMP/ATP-binding" evidence="16">
    <location>
        <begin position="57"/>
        <end position="290"/>
    </location>
</feature>
<feature type="active site" description="Tele-phosphohistidine intermediate" evidence="12">
    <location>
        <position position="454"/>
    </location>
</feature>
<dbReference type="PANTHER" id="PTHR22931:SF9">
    <property type="entry name" value="PYRUVATE, PHOSPHATE DIKINASE 1, CHLOROPLASTIC"/>
    <property type="match status" value="1"/>
</dbReference>
<evidence type="ECO:0000256" key="1">
    <source>
        <dbReference type="ARBA" id="ARBA00001946"/>
    </source>
</evidence>
<dbReference type="Pfam" id="PF01326">
    <property type="entry name" value="PPDK_N"/>
    <property type="match status" value="2"/>
</dbReference>
<dbReference type="PROSITE" id="PS50890">
    <property type="entry name" value="PUA"/>
    <property type="match status" value="1"/>
</dbReference>
<keyword evidence="9" id="KW-0067">ATP-binding</keyword>
<feature type="active site" description="Proton donor" evidence="12">
    <location>
        <position position="829"/>
    </location>
</feature>
<feature type="binding site" evidence="13">
    <location>
        <position position="616"/>
    </location>
    <ligand>
        <name>substrate</name>
    </ligand>
</feature>
<dbReference type="SUPFAM" id="SSF52009">
    <property type="entry name" value="Phosphohistidine domain"/>
    <property type="match status" value="1"/>
</dbReference>
<evidence type="ECO:0000256" key="6">
    <source>
        <dbReference type="ARBA" id="ARBA00022723"/>
    </source>
</evidence>
<keyword evidence="6 14" id="KW-0479">Metal-binding</keyword>
<keyword evidence="8 18" id="KW-0418">Kinase</keyword>
<feature type="binding site" evidence="13">
    <location>
        <position position="743"/>
    </location>
    <ligand>
        <name>substrate</name>
    </ligand>
</feature>
<dbReference type="EC" id="2.7.9.1" evidence="3"/>
<dbReference type="Pfam" id="PF00391">
    <property type="entry name" value="PEP-utilizers"/>
    <property type="match status" value="1"/>
</dbReference>
<dbReference type="PROSITE" id="PS00742">
    <property type="entry name" value="PEP_ENZYMES_2"/>
    <property type="match status" value="1"/>
</dbReference>
<dbReference type="Proteomes" id="UP000287605">
    <property type="component" value="Unassembled WGS sequence"/>
</dbReference>
<dbReference type="Gene3D" id="3.30.470.20">
    <property type="entry name" value="ATP-grasp fold, B domain"/>
    <property type="match status" value="1"/>
</dbReference>
<dbReference type="GO" id="GO:0050242">
    <property type="term" value="F:pyruvate, phosphate dikinase activity"/>
    <property type="evidence" value="ECO:0007669"/>
    <property type="project" value="UniProtKB-EC"/>
</dbReference>
<dbReference type="Gene3D" id="3.30.1490.20">
    <property type="entry name" value="ATP-grasp fold, A domain"/>
    <property type="match status" value="1"/>
</dbReference>
<dbReference type="NCBIfam" id="TIGR01828">
    <property type="entry name" value="pyru_phos_dikin"/>
    <property type="match status" value="1"/>
</dbReference>
<evidence type="ECO:0000256" key="3">
    <source>
        <dbReference type="ARBA" id="ARBA00011994"/>
    </source>
</evidence>
<dbReference type="Gene3D" id="3.20.20.60">
    <property type="entry name" value="Phosphoenolpyruvate-binding domains"/>
    <property type="match status" value="1"/>
</dbReference>
<keyword evidence="5" id="KW-0808">Transferase</keyword>
<dbReference type="InterPro" id="IPR036637">
    <property type="entry name" value="Phosphohistidine_dom_sf"/>
</dbReference>
<feature type="domain" description="Pyruvate phosphate dikinase AMP/ATP-binding" evidence="16">
    <location>
        <begin position="302"/>
        <end position="350"/>
    </location>
</feature>
<dbReference type="AlphaFoldDB" id="A0A430API9"/>
<evidence type="ECO:0000256" key="12">
    <source>
        <dbReference type="PIRSR" id="PIRSR000853-1"/>
    </source>
</evidence>
<evidence type="ECO:0000256" key="9">
    <source>
        <dbReference type="ARBA" id="ARBA00022840"/>
    </source>
</evidence>
<protein>
    <recommendedName>
        <fullName evidence="4">Pyruvate, phosphate dikinase</fullName>
        <ecNumber evidence="3">2.7.9.1</ecNumber>
    </recommendedName>
    <alternativeName>
        <fullName evidence="11">Pyruvate, orthophosphate dikinase</fullName>
    </alternativeName>
</protein>
<dbReference type="Pfam" id="PF02896">
    <property type="entry name" value="PEP-utilizers_C"/>
    <property type="match status" value="1"/>
</dbReference>
<feature type="binding site" evidence="13">
    <location>
        <position position="765"/>
    </location>
    <ligand>
        <name>substrate</name>
    </ligand>
</feature>
<feature type="binding site" evidence="13">
    <location>
        <position position="767"/>
    </location>
    <ligand>
        <name>substrate</name>
    </ligand>
</feature>
<dbReference type="InterPro" id="IPR010121">
    <property type="entry name" value="Pyruvate_phosphate_dikinase"/>
</dbReference>
<comment type="caution">
    <text evidence="18">The sequence shown here is derived from an EMBL/GenBank/DDBJ whole genome shotgun (WGS) entry which is preliminary data.</text>
</comment>
<evidence type="ECO:0000256" key="8">
    <source>
        <dbReference type="ARBA" id="ARBA00022777"/>
    </source>
</evidence>
<evidence type="ECO:0000256" key="14">
    <source>
        <dbReference type="PIRSR" id="PIRSR000853-3"/>
    </source>
</evidence>
<feature type="binding site" evidence="14">
    <location>
        <position position="767"/>
    </location>
    <ligand>
        <name>Mg(2+)</name>
        <dbReference type="ChEBI" id="CHEBI:18420"/>
    </ligand>
</feature>
<dbReference type="InterPro" id="IPR040442">
    <property type="entry name" value="Pyrv_kinase-like_dom_sf"/>
</dbReference>
<dbReference type="NCBIfam" id="NF004531">
    <property type="entry name" value="PRK05878.1"/>
    <property type="match status" value="1"/>
</dbReference>
<evidence type="ECO:0000256" key="4">
    <source>
        <dbReference type="ARBA" id="ARBA00020138"/>
    </source>
</evidence>
<dbReference type="GO" id="GO:0046872">
    <property type="term" value="F:metal ion binding"/>
    <property type="evidence" value="ECO:0007669"/>
    <property type="project" value="UniProtKB-KW"/>
</dbReference>
<evidence type="ECO:0000313" key="18">
    <source>
        <dbReference type="EMBL" id="RSU09824.1"/>
    </source>
</evidence>
<evidence type="ECO:0000256" key="11">
    <source>
        <dbReference type="ARBA" id="ARBA00032883"/>
    </source>
</evidence>
<feature type="binding site" evidence="13">
    <location>
        <position position="764"/>
    </location>
    <ligand>
        <name>substrate</name>
    </ligand>
</feature>
<evidence type="ECO:0000259" key="17">
    <source>
        <dbReference type="Pfam" id="PF02896"/>
    </source>
</evidence>
<dbReference type="Gene3D" id="3.50.30.10">
    <property type="entry name" value="Phosphohistidine domain"/>
    <property type="match status" value="1"/>
</dbReference>
<keyword evidence="18" id="KW-0670">Pyruvate</keyword>
<dbReference type="SUPFAM" id="SSF56059">
    <property type="entry name" value="Glutathione synthetase ATP-binding domain-like"/>
    <property type="match status" value="1"/>
</dbReference>